<reference evidence="2" key="1">
    <citation type="submission" date="2019-05" db="EMBL/GenBank/DDBJ databases">
        <title>Flavobacterium profundi sp. nov., isolated from a deep-sea seamount.</title>
        <authorList>
            <person name="Zhang D.-C."/>
        </authorList>
    </citation>
    <scope>NUCLEOTIDE SEQUENCE [LARGE SCALE GENOMIC DNA]</scope>
    <source>
        <strain evidence="2">TP390</strain>
    </source>
</reference>
<evidence type="ECO:0000313" key="2">
    <source>
        <dbReference type="Proteomes" id="UP000431264"/>
    </source>
</evidence>
<gene>
    <name evidence="1" type="ORF">GOQ30_01105</name>
</gene>
<sequence length="92" mass="10910">MKYIYILLTVMILVGCKENNKEMEAFTKLEEARNYVTESFDEKEEILMISDELNDAMGMNMAIIGDEILKKGYMPKGFEQKEGYRIYKYERE</sequence>
<protein>
    <submittedName>
        <fullName evidence="1">Uncharacterized protein</fullName>
    </submittedName>
</protein>
<dbReference type="OrthoDB" id="1450628at2"/>
<dbReference type="Proteomes" id="UP000431264">
    <property type="component" value="Unassembled WGS sequence"/>
</dbReference>
<dbReference type="EMBL" id="WQLW01000001">
    <property type="protein sequence ID" value="MVO07758.1"/>
    <property type="molecule type" value="Genomic_DNA"/>
</dbReference>
<evidence type="ECO:0000313" key="1">
    <source>
        <dbReference type="EMBL" id="MVO07758.1"/>
    </source>
</evidence>
<comment type="caution">
    <text evidence="1">The sequence shown here is derived from an EMBL/GenBank/DDBJ whole genome shotgun (WGS) entry which is preliminary data.</text>
</comment>
<dbReference type="RefSeq" id="WP_140996172.1">
    <property type="nucleotide sequence ID" value="NZ_VDCZ01000001.1"/>
</dbReference>
<accession>A0A6I4IDX3</accession>
<keyword evidence="2" id="KW-1185">Reference proteome</keyword>
<organism evidence="1 2">
    <name type="scientific">Flavobacterium profundi</name>
    <dbReference type="NCBI Taxonomy" id="1774945"/>
    <lineage>
        <taxon>Bacteria</taxon>
        <taxon>Pseudomonadati</taxon>
        <taxon>Bacteroidota</taxon>
        <taxon>Flavobacteriia</taxon>
        <taxon>Flavobacteriales</taxon>
        <taxon>Flavobacteriaceae</taxon>
        <taxon>Flavobacterium</taxon>
    </lineage>
</organism>
<proteinExistence type="predicted"/>
<name>A0A6I4IDX3_9FLAO</name>
<dbReference type="PROSITE" id="PS51257">
    <property type="entry name" value="PROKAR_LIPOPROTEIN"/>
    <property type="match status" value="1"/>
</dbReference>
<dbReference type="AlphaFoldDB" id="A0A6I4IDX3"/>